<dbReference type="PANTHER" id="PTHR43968">
    <property type="match status" value="1"/>
</dbReference>
<reference evidence="3 4" key="1">
    <citation type="submission" date="2016-10" db="EMBL/GenBank/DDBJ databases">
        <authorList>
            <person name="de Groot N.N."/>
        </authorList>
    </citation>
    <scope>NUCLEOTIDE SEQUENCE [LARGE SCALE GENOMIC DNA]</scope>
    <source>
        <strain evidence="3 4">GAS522</strain>
    </source>
</reference>
<accession>A0A1H5EW63</accession>
<dbReference type="SFLD" id="SFLDS00019">
    <property type="entry name" value="Glutathione_Transferase_(cytos"/>
    <property type="match status" value="1"/>
</dbReference>
<feature type="domain" description="GST C-terminal" evidence="2">
    <location>
        <begin position="86"/>
        <end position="243"/>
    </location>
</feature>
<dbReference type="PANTHER" id="PTHR43968:SF6">
    <property type="entry name" value="GLUTATHIONE S-TRANSFERASE OMEGA"/>
    <property type="match status" value="1"/>
</dbReference>
<dbReference type="RefSeq" id="WP_197679525.1">
    <property type="nucleotide sequence ID" value="NZ_FNTI01000001.1"/>
</dbReference>
<dbReference type="InterPro" id="IPR036249">
    <property type="entry name" value="Thioredoxin-like_sf"/>
</dbReference>
<dbReference type="Pfam" id="PF00043">
    <property type="entry name" value="GST_C"/>
    <property type="match status" value="1"/>
</dbReference>
<evidence type="ECO:0000313" key="3">
    <source>
        <dbReference type="EMBL" id="SED95342.1"/>
    </source>
</evidence>
<dbReference type="Gene3D" id="1.20.1050.10">
    <property type="match status" value="1"/>
</dbReference>
<organism evidence="3 4">
    <name type="scientific">Bradyrhizobium lablabi</name>
    <dbReference type="NCBI Taxonomy" id="722472"/>
    <lineage>
        <taxon>Bacteria</taxon>
        <taxon>Pseudomonadati</taxon>
        <taxon>Pseudomonadota</taxon>
        <taxon>Alphaproteobacteria</taxon>
        <taxon>Hyphomicrobiales</taxon>
        <taxon>Nitrobacteraceae</taxon>
        <taxon>Bradyrhizobium</taxon>
    </lineage>
</organism>
<evidence type="ECO:0000259" key="1">
    <source>
        <dbReference type="PROSITE" id="PS50404"/>
    </source>
</evidence>
<dbReference type="SUPFAM" id="SSF52833">
    <property type="entry name" value="Thioredoxin-like"/>
    <property type="match status" value="1"/>
</dbReference>
<protein>
    <submittedName>
        <fullName evidence="3">Glutathione S-transferase</fullName>
    </submittedName>
</protein>
<dbReference type="InterPro" id="IPR004045">
    <property type="entry name" value="Glutathione_S-Trfase_N"/>
</dbReference>
<dbReference type="Pfam" id="PF13417">
    <property type="entry name" value="GST_N_3"/>
    <property type="match status" value="1"/>
</dbReference>
<dbReference type="Proteomes" id="UP000183208">
    <property type="component" value="Unassembled WGS sequence"/>
</dbReference>
<proteinExistence type="predicted"/>
<dbReference type="SUPFAM" id="SSF47616">
    <property type="entry name" value="GST C-terminal domain-like"/>
    <property type="match status" value="1"/>
</dbReference>
<dbReference type="SFLD" id="SFLDG00358">
    <property type="entry name" value="Main_(cytGST)"/>
    <property type="match status" value="1"/>
</dbReference>
<evidence type="ECO:0000259" key="2">
    <source>
        <dbReference type="PROSITE" id="PS50405"/>
    </source>
</evidence>
<name>A0A1H5EW63_9BRAD</name>
<dbReference type="InterPro" id="IPR050983">
    <property type="entry name" value="GST_Omega/HSP26"/>
</dbReference>
<dbReference type="AlphaFoldDB" id="A0A1H5EW63"/>
<dbReference type="PROSITE" id="PS50405">
    <property type="entry name" value="GST_CTER"/>
    <property type="match status" value="1"/>
</dbReference>
<evidence type="ECO:0000313" key="4">
    <source>
        <dbReference type="Proteomes" id="UP000183208"/>
    </source>
</evidence>
<dbReference type="InterPro" id="IPR010987">
    <property type="entry name" value="Glutathione-S-Trfase_C-like"/>
</dbReference>
<dbReference type="InterPro" id="IPR004046">
    <property type="entry name" value="GST_C"/>
</dbReference>
<feature type="domain" description="GST N-terminal" evidence="1">
    <location>
        <begin position="1"/>
        <end position="81"/>
    </location>
</feature>
<sequence>MIVLHHGWRSSASRRVRLCLEEKGLAYEGHVVDMANMEHHSPEYLKINPLGVIPTMIHDGQPLHESGTICEYLDETYPDPPLRPDTPYQRAEMRNWIRHIDSLIGNLIIFNWRHHLQKTASQWTDAELAEKLKNIPSKERQEAWLRVARKPYTEEERDTARAKLVAQLLDKMEEALKPSGWMVGKNYSIADIAAVPFVKRLDEEIAPDEVEPKKHPRVNEWWTKIQARPAFARAKFDPFITTV</sequence>
<dbReference type="PROSITE" id="PS50404">
    <property type="entry name" value="GST_NTER"/>
    <property type="match status" value="1"/>
</dbReference>
<keyword evidence="3" id="KW-0808">Transferase</keyword>
<gene>
    <name evidence="3" type="ORF">SAMN05444171_5770</name>
</gene>
<dbReference type="Gene3D" id="3.40.30.10">
    <property type="entry name" value="Glutaredoxin"/>
    <property type="match status" value="1"/>
</dbReference>
<dbReference type="GO" id="GO:0005737">
    <property type="term" value="C:cytoplasm"/>
    <property type="evidence" value="ECO:0007669"/>
    <property type="project" value="TreeGrafter"/>
</dbReference>
<dbReference type="EMBL" id="FNTI01000001">
    <property type="protein sequence ID" value="SED95342.1"/>
    <property type="molecule type" value="Genomic_DNA"/>
</dbReference>
<dbReference type="InterPro" id="IPR040079">
    <property type="entry name" value="Glutathione_S-Trfase"/>
</dbReference>
<dbReference type="InterPro" id="IPR036282">
    <property type="entry name" value="Glutathione-S-Trfase_C_sf"/>
</dbReference>
<dbReference type="GO" id="GO:0016740">
    <property type="term" value="F:transferase activity"/>
    <property type="evidence" value="ECO:0007669"/>
    <property type="project" value="UniProtKB-KW"/>
</dbReference>